<dbReference type="InterPro" id="IPR051190">
    <property type="entry name" value="Baculoviral_IAP"/>
</dbReference>
<dbReference type="InterPro" id="IPR001370">
    <property type="entry name" value="BIR_rpt"/>
</dbReference>
<feature type="region of interest" description="Disordered" evidence="3">
    <location>
        <begin position="537"/>
        <end position="593"/>
    </location>
</feature>
<feature type="compositionally biased region" description="Polar residues" evidence="3">
    <location>
        <begin position="553"/>
        <end position="565"/>
    </location>
</feature>
<keyword evidence="5" id="KW-1185">Reference proteome</keyword>
<keyword evidence="2" id="KW-0862">Zinc</keyword>
<dbReference type="SUPFAM" id="SSF57924">
    <property type="entry name" value="Inhibitor of apoptosis (IAP) repeat"/>
    <property type="match status" value="1"/>
</dbReference>
<dbReference type="GO" id="GO:0046872">
    <property type="term" value="F:metal ion binding"/>
    <property type="evidence" value="ECO:0007669"/>
    <property type="project" value="UniProtKB-KW"/>
</dbReference>
<evidence type="ECO:0000313" key="4">
    <source>
        <dbReference type="EMBL" id="CAF0910527.1"/>
    </source>
</evidence>
<evidence type="ECO:0000256" key="1">
    <source>
        <dbReference type="ARBA" id="ARBA00022723"/>
    </source>
</evidence>
<keyword evidence="1" id="KW-0479">Metal-binding</keyword>
<dbReference type="PANTHER" id="PTHR46771:SF5">
    <property type="entry name" value="DETERIN"/>
    <property type="match status" value="1"/>
</dbReference>
<evidence type="ECO:0000313" key="5">
    <source>
        <dbReference type="Proteomes" id="UP000663879"/>
    </source>
</evidence>
<feature type="region of interest" description="Disordered" evidence="3">
    <location>
        <begin position="439"/>
        <end position="487"/>
    </location>
</feature>
<comment type="caution">
    <text evidence="4">The sequence shown here is derived from an EMBL/GenBank/DDBJ whole genome shotgun (WGS) entry which is preliminary data.</text>
</comment>
<dbReference type="PANTHER" id="PTHR46771">
    <property type="entry name" value="DETERIN"/>
    <property type="match status" value="1"/>
</dbReference>
<evidence type="ECO:0000256" key="2">
    <source>
        <dbReference type="ARBA" id="ARBA00022833"/>
    </source>
</evidence>
<gene>
    <name evidence="4" type="ORF">OXX778_LOCUS11878</name>
</gene>
<organism evidence="4 5">
    <name type="scientific">Brachionus calyciflorus</name>
    <dbReference type="NCBI Taxonomy" id="104777"/>
    <lineage>
        <taxon>Eukaryota</taxon>
        <taxon>Metazoa</taxon>
        <taxon>Spiralia</taxon>
        <taxon>Gnathifera</taxon>
        <taxon>Rotifera</taxon>
        <taxon>Eurotatoria</taxon>
        <taxon>Monogononta</taxon>
        <taxon>Pseudotrocha</taxon>
        <taxon>Ploima</taxon>
        <taxon>Brachionidae</taxon>
        <taxon>Brachionus</taxon>
    </lineage>
</organism>
<feature type="compositionally biased region" description="Basic and acidic residues" evidence="3">
    <location>
        <begin position="571"/>
        <end position="592"/>
    </location>
</feature>
<proteinExistence type="predicted"/>
<reference evidence="4" key="1">
    <citation type="submission" date="2021-02" db="EMBL/GenBank/DDBJ databases">
        <authorList>
            <person name="Nowell W R."/>
        </authorList>
    </citation>
    <scope>NUCLEOTIDE SEQUENCE</scope>
    <source>
        <strain evidence="4">Ploen Becks lab</strain>
    </source>
</reference>
<protein>
    <recommendedName>
        <fullName evidence="6">UBC core domain-containing protein</fullName>
    </recommendedName>
</protein>
<dbReference type="SMART" id="SM00238">
    <property type="entry name" value="BIR"/>
    <property type="match status" value="1"/>
</dbReference>
<dbReference type="Gene3D" id="1.10.1170.10">
    <property type="entry name" value="Inhibitor Of Apoptosis Protein (2mihbC-IAP-1), Chain A"/>
    <property type="match status" value="1"/>
</dbReference>
<dbReference type="Pfam" id="PF00653">
    <property type="entry name" value="BIR"/>
    <property type="match status" value="1"/>
</dbReference>
<sequence length="2092" mass="238191">MYDEFKLDDLIPNTDSIRLVSHNSVLNCLFILTNDTKLYLFDCNTRTKLKEINLQNKIDLNYNYFKILNIQDKCIIVSDRTICSRLANEGLFLLDSVLQASTLNLSQTNTPEIVFRTLELSLNDAINLVQSLKLIECDSIEGLDTLIKQIDIQIDCLNKLDDTSWLTVQITENYFTLLTLLTQCLDEIKRTCLQSVAIPIISLLLDRLYRLDSNLIEKQIHGGVSLTGGGNFDKRYMCSEATRRATFNEWPHMDYKWVLPDALAQAGFYHQPTHPGDDRTICFVCDLCLVAWEQHDQPWSEHERHSPACQFVRGELTDNVPLSLTAATQAANLVYKSNDPKDTVVCTSELSSERYFAVSNSSGHIIVYDSKDILKEMMHVQLINESQYNKDHKLKIHSLCFYYRNHKHVLYGSFTINDEVFIFSFNIFDIYRSYHSKSNKKTSKTHKTSSNSAPTKSSSTNPKASQTITTSTTTAKSTLQTTPIFPPPVIQETKTMETVITNELKNNDLSQLVTQDVTLFSEGAEFQKYMNNIIKLDSDLPPPKPEIPEPVTLQHQLSSENSTKNNSDDASDLKELKKTPSLEKDESVKSKAETNSAQLSNFLNNHKNLYYDNMFSLIINSEGQKMSQNTNSFDLFTLPKTQPMTLPKQLGSFQAALTSQSNQKTTQALNLSNFLNVRFEITPLNQQAQQTTAESSKSKSSKYKKTIKILTVSCRPLSALHSNEPVPDIQLKSYEFTEKCLSFRLASIDLASEPRTSFDIKLINLYEKYLCALVNFKNVQTGLDSFKLFRIKHEETSSSSSNMTNINSGSSVNSIENKLRPIESTTTASGETQFGPSCLAATSSSRLNLTEFILTSMPTNNSNCKVLSIMPISVTTLEDDDSDLKYVAILDENGIISIIDPNKCCKCIEFNSPSDEDKFVQMIYCYGIDKICAVTQSNKLYLISTRVHPIVSQTLLDEISDSLNLTEISSTKKLLVDAPLDGFNLSILHNLSLYDTAKANFSAKLPSCWSLVLAEQHQQRKHPQHILAESNNYTKCWKYLNNTVTNPTVSNENLTIEIYLNKPIQIGCIQIKLKFNKELTSPFELSVFRQKRIESGKLNVDSTIDFNLNNKQELIYGPIDIREYVDTSNTKSFLITLCSPKLYETRSNLFYLNLRTTSQVNLDDSPNKEKINLLQKIQITIRKYRRNGLQYETIERSLMLTKPNFFNSILSYLFQTNSPDNQIKVIDLINWLFYNYSGNSNSEYLRDIFKIFEQNLEKFLIVSYVNGTRSKSRKATLLLTFLLSPFFDPDKRFASKLLNILLNLLTELGNFQSSSSMNWFFVLLHQCMYLDVESTHLKCLQLLNEFAKAQKYSPYYALLNMRFNFSGLIFEPKLFDLDSCLKFDSVQLKTVQNTPPTTQPTTQISQTASNPFTFSFGSVGLSVNQQTQQSQPLPTNSSHNLFPTKETPSILSQTSGLIEVLPLSYKSISSSNGSNIEKNGQKQDNSLYILPDYFSIITNPELNVQNQDPGLDTNILSSIFTLNPVQYMVIDRMEPMSKHFVILDFGYPICLSDIKIPACSELSSISVDIWLNKEQKDSKRLCLSTDINTQSIVLSDLQPPPVCRYIKLIFVANSTNIVKARIPLGYYFGHPYIFTNEQVLGDQNLPSKNPKQTMSYLSYLEKLYEDSKCHYSISINKLKDLLNEIQFPTDNIGHLKMMQFSDGQNSEQIQKIKDQYNECLDYQFKLNLNSQLIKKLRFNLFSESIYTPELNEIKEMSEDHLRVSNSMLIKTLLCLSNQKIEAKLKKDDALRLFNSLCVNGSLDKECSWLLIRLCQNEEWWGEFIKDCLKNYFVNQIKQPVHLSKIFVSLNEMCLKSLNGKQGQLLFNSLIGLVEEMLQPLNEDKPVEVTCLEWILLFISRLLCVTTKNKDLNRWEFLENIHTSSKNCKTTPAVRQKTKYRKHLWKNESGTQSSSSTELGKTIRKIILSRDLSLRVCKLIGKLLVASNSFCSSDLFVLSCRIISNLCCNSQPSITLSEVFEQDDLNQLILLNVSSEFNHGSVCWGSPWINLICFISVRNSASSLACVCIILPNSPSSCVLTKIFMSWSNDLIF</sequence>
<feature type="compositionally biased region" description="Low complexity" evidence="3">
    <location>
        <begin position="448"/>
        <end position="482"/>
    </location>
</feature>
<dbReference type="EMBL" id="CAJNOC010002068">
    <property type="protein sequence ID" value="CAF0910527.1"/>
    <property type="molecule type" value="Genomic_DNA"/>
</dbReference>
<evidence type="ECO:0000256" key="3">
    <source>
        <dbReference type="SAM" id="MobiDB-lite"/>
    </source>
</evidence>
<dbReference type="CDD" id="cd00022">
    <property type="entry name" value="BIR"/>
    <property type="match status" value="1"/>
</dbReference>
<dbReference type="InterPro" id="IPR036322">
    <property type="entry name" value="WD40_repeat_dom_sf"/>
</dbReference>
<evidence type="ECO:0008006" key="6">
    <source>
        <dbReference type="Google" id="ProtNLM"/>
    </source>
</evidence>
<name>A0A814AD42_9BILA</name>
<dbReference type="OrthoDB" id="2196114at2759"/>
<dbReference type="PROSITE" id="PS50143">
    <property type="entry name" value="BIR_REPEAT_2"/>
    <property type="match status" value="1"/>
</dbReference>
<accession>A0A814AD42</accession>
<dbReference type="Proteomes" id="UP000663879">
    <property type="component" value="Unassembled WGS sequence"/>
</dbReference>
<dbReference type="SUPFAM" id="SSF50978">
    <property type="entry name" value="WD40 repeat-like"/>
    <property type="match status" value="1"/>
</dbReference>